<dbReference type="Proteomes" id="UP001396334">
    <property type="component" value="Unassembled WGS sequence"/>
</dbReference>
<comment type="caution">
    <text evidence="1">The sequence shown here is derived from an EMBL/GenBank/DDBJ whole genome shotgun (WGS) entry which is preliminary data.</text>
</comment>
<name>A0ABR2PQL4_9ROSI</name>
<dbReference type="EMBL" id="JBBPBN010000054">
    <property type="protein sequence ID" value="KAK8990526.1"/>
    <property type="molecule type" value="Genomic_DNA"/>
</dbReference>
<evidence type="ECO:0000313" key="1">
    <source>
        <dbReference type="EMBL" id="KAK8990526.1"/>
    </source>
</evidence>
<keyword evidence="2" id="KW-1185">Reference proteome</keyword>
<reference evidence="1 2" key="1">
    <citation type="journal article" date="2024" name="G3 (Bethesda)">
        <title>Genome assembly of Hibiscus sabdariffa L. provides insights into metabolisms of medicinal natural products.</title>
        <authorList>
            <person name="Kim T."/>
        </authorList>
    </citation>
    <scope>NUCLEOTIDE SEQUENCE [LARGE SCALE GENOMIC DNA]</scope>
    <source>
        <strain evidence="1">TK-2024</strain>
        <tissue evidence="1">Old leaves</tissue>
    </source>
</reference>
<sequence>MFCLETSSWSSSFKTRIVKKSLPGLFGVNGTRHGTYSALRQSKVAGCEDWNAPPRDFVKFNIDCVNCISDGDEVLNDGYSVPICTFSLNCVGGTYIEFELSQVIC</sequence>
<proteinExistence type="predicted"/>
<organism evidence="1 2">
    <name type="scientific">Hibiscus sabdariffa</name>
    <name type="common">roselle</name>
    <dbReference type="NCBI Taxonomy" id="183260"/>
    <lineage>
        <taxon>Eukaryota</taxon>
        <taxon>Viridiplantae</taxon>
        <taxon>Streptophyta</taxon>
        <taxon>Embryophyta</taxon>
        <taxon>Tracheophyta</taxon>
        <taxon>Spermatophyta</taxon>
        <taxon>Magnoliopsida</taxon>
        <taxon>eudicotyledons</taxon>
        <taxon>Gunneridae</taxon>
        <taxon>Pentapetalae</taxon>
        <taxon>rosids</taxon>
        <taxon>malvids</taxon>
        <taxon>Malvales</taxon>
        <taxon>Malvaceae</taxon>
        <taxon>Malvoideae</taxon>
        <taxon>Hibiscus</taxon>
    </lineage>
</organism>
<protein>
    <submittedName>
        <fullName evidence="1">Uncharacterized protein</fullName>
    </submittedName>
</protein>
<evidence type="ECO:0000313" key="2">
    <source>
        <dbReference type="Proteomes" id="UP001396334"/>
    </source>
</evidence>
<accession>A0ABR2PQL4</accession>
<gene>
    <name evidence="1" type="ORF">V6N11_009223</name>
</gene>